<proteinExistence type="inferred from homology"/>
<dbReference type="CDD" id="cd18080">
    <property type="entry name" value="TrmD-like"/>
    <property type="match status" value="1"/>
</dbReference>
<evidence type="ECO:0000256" key="8">
    <source>
        <dbReference type="ARBA" id="ARBA00022603"/>
    </source>
</evidence>
<comment type="caution">
    <text evidence="19">The sequence shown here is derived from an EMBL/GenBank/DDBJ whole genome shotgun (WGS) entry which is preliminary data.</text>
</comment>
<dbReference type="AlphaFoldDB" id="A0A133PP85"/>
<sequence>MKISVLTLFPDFINNIRDFSIVGRSIGQGKLELETVDIRDFAINKYLQVDDYPYGGGPGMLMQIKPIVEAIESVKTENSKVYYMSPQGKVLTQDKLKELKEEEHIILLNGHYEGIDNRVIENYVDEEISIGDYVLTGGELASMVIIDGVSRLLDGVLASEESFEDESHYNGLLEHPQYTRPREFRGLEVPDILLSGDHEKIRKYRLRESIKNTLQKRPDLLKDKTLNDEEKDILKDLLEGGKDNGLY</sequence>
<dbReference type="EMBL" id="LRQE01000025">
    <property type="protein sequence ID" value="KXA30439.1"/>
    <property type="molecule type" value="Genomic_DNA"/>
</dbReference>
<dbReference type="GO" id="GO:0052906">
    <property type="term" value="F:tRNA (guanine(37)-N1)-methyltransferase activity"/>
    <property type="evidence" value="ECO:0007669"/>
    <property type="project" value="UniProtKB-UniRule"/>
</dbReference>
<dbReference type="InterPro" id="IPR002649">
    <property type="entry name" value="tRNA_m1G_MeTrfase_TrmD"/>
</dbReference>
<keyword evidence="9 15" id="KW-0808">Transferase</keyword>
<comment type="catalytic activity">
    <reaction evidence="14 15 17">
        <text>guanosine(37) in tRNA + S-adenosyl-L-methionine = N(1)-methylguanosine(37) in tRNA + S-adenosyl-L-homocysteine + H(+)</text>
        <dbReference type="Rhea" id="RHEA:36899"/>
        <dbReference type="Rhea" id="RHEA-COMP:10145"/>
        <dbReference type="Rhea" id="RHEA-COMP:10147"/>
        <dbReference type="ChEBI" id="CHEBI:15378"/>
        <dbReference type="ChEBI" id="CHEBI:57856"/>
        <dbReference type="ChEBI" id="CHEBI:59789"/>
        <dbReference type="ChEBI" id="CHEBI:73542"/>
        <dbReference type="ChEBI" id="CHEBI:74269"/>
        <dbReference type="EC" id="2.1.1.228"/>
    </reaction>
</comment>
<evidence type="ECO:0000256" key="6">
    <source>
        <dbReference type="ARBA" id="ARBA00014679"/>
    </source>
</evidence>
<feature type="binding site" evidence="15 16">
    <location>
        <begin position="130"/>
        <end position="135"/>
    </location>
    <ligand>
        <name>S-adenosyl-L-methionine</name>
        <dbReference type="ChEBI" id="CHEBI:59789"/>
    </ligand>
</feature>
<dbReference type="RefSeq" id="WP_005956786.1">
    <property type="nucleotide sequence ID" value="NZ_CABJAL010000002.1"/>
</dbReference>
<comment type="function">
    <text evidence="1 15 17">Specifically methylates guanosine-37 in various tRNAs.</text>
</comment>
<dbReference type="Proteomes" id="UP000070174">
    <property type="component" value="Unassembled WGS sequence"/>
</dbReference>
<evidence type="ECO:0000256" key="15">
    <source>
        <dbReference type="HAMAP-Rule" id="MF_00605"/>
    </source>
</evidence>
<evidence type="ECO:0000259" key="18">
    <source>
        <dbReference type="Pfam" id="PF01746"/>
    </source>
</evidence>
<dbReference type="FunFam" id="3.40.1280.10:FF:000001">
    <property type="entry name" value="tRNA (guanine-N(1)-)-methyltransferase"/>
    <property type="match status" value="1"/>
</dbReference>
<evidence type="ECO:0000256" key="3">
    <source>
        <dbReference type="ARBA" id="ARBA00007630"/>
    </source>
</evidence>
<dbReference type="NCBIfam" id="NF000648">
    <property type="entry name" value="PRK00026.1"/>
    <property type="match status" value="1"/>
</dbReference>
<reference evidence="19 20" key="1">
    <citation type="submission" date="2016-01" db="EMBL/GenBank/DDBJ databases">
        <authorList>
            <person name="Oliw E.H."/>
        </authorList>
    </citation>
    <scope>NUCLEOTIDE SEQUENCE [LARGE SCALE GENOMIC DNA]</scope>
    <source>
        <strain evidence="19 20">CMW7756A</strain>
    </source>
</reference>
<evidence type="ECO:0000256" key="2">
    <source>
        <dbReference type="ARBA" id="ARBA00004496"/>
    </source>
</evidence>
<evidence type="ECO:0000256" key="5">
    <source>
        <dbReference type="ARBA" id="ARBA00012807"/>
    </source>
</evidence>
<keyword evidence="8 15" id="KW-0489">Methyltransferase</keyword>
<evidence type="ECO:0000256" key="1">
    <source>
        <dbReference type="ARBA" id="ARBA00002634"/>
    </source>
</evidence>
<dbReference type="Gene3D" id="3.40.1280.10">
    <property type="match status" value="1"/>
</dbReference>
<dbReference type="InterPro" id="IPR016009">
    <property type="entry name" value="tRNA_MeTrfase_TRMD/TRM10"/>
</dbReference>
<protein>
    <recommendedName>
        <fullName evidence="6 15">tRNA (guanine-N(1)-)-methyltransferase</fullName>
        <ecNumber evidence="5 15">2.1.1.228</ecNumber>
    </recommendedName>
    <alternativeName>
        <fullName evidence="12 15">M1G-methyltransferase</fullName>
    </alternativeName>
    <alternativeName>
        <fullName evidence="13 15">tRNA [GM37] methyltransferase</fullName>
    </alternativeName>
</protein>
<dbReference type="Gene3D" id="1.10.1270.20">
    <property type="entry name" value="tRNA(m1g37)methyltransferase, domain 2"/>
    <property type="match status" value="1"/>
</dbReference>
<keyword evidence="7 15" id="KW-0963">Cytoplasm</keyword>
<dbReference type="SUPFAM" id="SSF75217">
    <property type="entry name" value="alpha/beta knot"/>
    <property type="match status" value="1"/>
</dbReference>
<organism evidence="19">
    <name type="scientific">Peptoniphilus harei</name>
    <dbReference type="NCBI Taxonomy" id="54005"/>
    <lineage>
        <taxon>Bacteria</taxon>
        <taxon>Bacillati</taxon>
        <taxon>Bacillota</taxon>
        <taxon>Tissierellia</taxon>
        <taxon>Tissierellales</taxon>
        <taxon>Peptoniphilaceae</taxon>
        <taxon>Peptoniphilus</taxon>
    </lineage>
</organism>
<evidence type="ECO:0000256" key="4">
    <source>
        <dbReference type="ARBA" id="ARBA00011738"/>
    </source>
</evidence>
<evidence type="ECO:0000256" key="14">
    <source>
        <dbReference type="ARBA" id="ARBA00047783"/>
    </source>
</evidence>
<dbReference type="InterPro" id="IPR029026">
    <property type="entry name" value="tRNA_m1G_MTases_N"/>
</dbReference>
<dbReference type="EC" id="2.1.1.228" evidence="5 15"/>
<evidence type="ECO:0000256" key="9">
    <source>
        <dbReference type="ARBA" id="ARBA00022679"/>
    </source>
</evidence>
<dbReference type="PATRIC" id="fig|54005.3.peg.887"/>
<evidence type="ECO:0000256" key="10">
    <source>
        <dbReference type="ARBA" id="ARBA00022691"/>
    </source>
</evidence>
<gene>
    <name evidence="15" type="primary">trmD</name>
    <name evidence="19" type="ORF">HMPREF3229_00902</name>
</gene>
<dbReference type="NCBIfam" id="TIGR00088">
    <property type="entry name" value="trmD"/>
    <property type="match status" value="1"/>
</dbReference>
<evidence type="ECO:0000313" key="19">
    <source>
        <dbReference type="EMBL" id="KXA30439.1"/>
    </source>
</evidence>
<evidence type="ECO:0000256" key="17">
    <source>
        <dbReference type="RuleBase" id="RU003464"/>
    </source>
</evidence>
<dbReference type="HAMAP" id="MF_00605">
    <property type="entry name" value="TrmD"/>
    <property type="match status" value="1"/>
</dbReference>
<keyword evidence="10 15" id="KW-0949">S-adenosyl-L-methionine</keyword>
<feature type="domain" description="tRNA methyltransferase TRMD/TRM10-type" evidence="18">
    <location>
        <begin position="1"/>
        <end position="222"/>
    </location>
</feature>
<feature type="binding site" evidence="15 16">
    <location>
        <position position="110"/>
    </location>
    <ligand>
        <name>S-adenosyl-L-methionine</name>
        <dbReference type="ChEBI" id="CHEBI:59789"/>
    </ligand>
</feature>
<accession>A0A133PP85</accession>
<keyword evidence="11 15" id="KW-0819">tRNA processing</keyword>
<dbReference type="Pfam" id="PF01746">
    <property type="entry name" value="tRNA_m1G_MT"/>
    <property type="match status" value="1"/>
</dbReference>
<dbReference type="GO" id="GO:0002939">
    <property type="term" value="P:tRNA N1-guanine methylation"/>
    <property type="evidence" value="ECO:0007669"/>
    <property type="project" value="TreeGrafter"/>
</dbReference>
<comment type="subcellular location">
    <subcellularLocation>
        <location evidence="2 15 17">Cytoplasm</location>
    </subcellularLocation>
</comment>
<evidence type="ECO:0000256" key="11">
    <source>
        <dbReference type="ARBA" id="ARBA00022694"/>
    </source>
</evidence>
<evidence type="ECO:0000256" key="16">
    <source>
        <dbReference type="PIRSR" id="PIRSR000386-1"/>
    </source>
</evidence>
<dbReference type="PANTHER" id="PTHR46417">
    <property type="entry name" value="TRNA (GUANINE-N(1)-)-METHYLTRANSFERASE"/>
    <property type="match status" value="1"/>
</dbReference>
<dbReference type="InterPro" id="IPR029028">
    <property type="entry name" value="Alpha/beta_knot_MTases"/>
</dbReference>
<dbReference type="InterPro" id="IPR023148">
    <property type="entry name" value="tRNA_m1G_MeTrfase_C_sf"/>
</dbReference>
<evidence type="ECO:0000313" key="20">
    <source>
        <dbReference type="Proteomes" id="UP000070174"/>
    </source>
</evidence>
<comment type="similarity">
    <text evidence="3 15 17">Belongs to the RNA methyltransferase TrmD family.</text>
</comment>
<evidence type="ECO:0000256" key="12">
    <source>
        <dbReference type="ARBA" id="ARBA00029736"/>
    </source>
</evidence>
<evidence type="ECO:0000256" key="7">
    <source>
        <dbReference type="ARBA" id="ARBA00022490"/>
    </source>
</evidence>
<evidence type="ECO:0000256" key="13">
    <source>
        <dbReference type="ARBA" id="ARBA00033392"/>
    </source>
</evidence>
<dbReference type="GO" id="GO:0005829">
    <property type="term" value="C:cytosol"/>
    <property type="evidence" value="ECO:0007669"/>
    <property type="project" value="TreeGrafter"/>
</dbReference>
<comment type="subunit">
    <text evidence="4 15 17">Homodimer.</text>
</comment>
<dbReference type="PIRSF" id="PIRSF000386">
    <property type="entry name" value="tRNA_mtase"/>
    <property type="match status" value="1"/>
</dbReference>
<name>A0A133PP85_9FIRM</name>
<dbReference type="PANTHER" id="PTHR46417:SF1">
    <property type="entry name" value="TRNA (GUANINE-N(1)-)-METHYLTRANSFERASE"/>
    <property type="match status" value="1"/>
</dbReference>
<dbReference type="FunFam" id="1.10.1270.20:FF:000001">
    <property type="entry name" value="tRNA (guanine-N(1)-)-methyltransferase"/>
    <property type="match status" value="1"/>
</dbReference>